<evidence type="ECO:0000313" key="4">
    <source>
        <dbReference type="Proteomes" id="UP000321393"/>
    </source>
</evidence>
<protein>
    <submittedName>
        <fullName evidence="3">Gag/pol protein</fullName>
    </submittedName>
</protein>
<sequence length="387" mass="44707">MRDHKPRSKSVLNEATDETTRVVDEVGPSSRVDEITTLYQSHPSQSLRISRRSRRIVSQPNRYLGLTKIQVVIPDDGVEDPLSYKRTMNDVDKDQWVKAMDLEMESMILLSIATFYDYEIWKMDVKTAFLNGNLEESIFMSQPEGFITQGQEQKVCKLNRSIYGLKQASRSWTLVQFQMKDLGEAQYVLGIQIIRDCKNKMLALSQATYIDKMLVRYLMQNSKKGLFPFRHGVHLSKEQCPETPQEVEDMRRIPYASTVDSLMYAMLCTRPDICYAVGIVSRYQSNPGLDHWTTVKIILKYLRRTRYYMLVYGAKDLILTEYTDSDFQTDKDSRKSTSRSVFTLNVGAVVWRSIKQGCIADSTMEAEYVAACEAVKEAVWLRKLFQT</sequence>
<evidence type="ECO:0000313" key="3">
    <source>
        <dbReference type="EMBL" id="KAA0039044.1"/>
    </source>
</evidence>
<gene>
    <name evidence="3" type="ORF">E6C27_scaffold84G001350</name>
</gene>
<dbReference type="InterPro" id="IPR013103">
    <property type="entry name" value="RVT_2"/>
</dbReference>
<dbReference type="AlphaFoldDB" id="A0A5A7T6C7"/>
<feature type="region of interest" description="Disordered" evidence="1">
    <location>
        <begin position="1"/>
        <end position="22"/>
    </location>
</feature>
<dbReference type="EMBL" id="SSTE01018486">
    <property type="protein sequence ID" value="KAA0039044.1"/>
    <property type="molecule type" value="Genomic_DNA"/>
</dbReference>
<dbReference type="Pfam" id="PF07727">
    <property type="entry name" value="RVT_2"/>
    <property type="match status" value="1"/>
</dbReference>
<feature type="domain" description="Reverse transcriptase Ty1/copia-type" evidence="2">
    <location>
        <begin position="105"/>
        <end position="173"/>
    </location>
</feature>
<name>A0A5A7T6C7_CUCMM</name>
<evidence type="ECO:0000259" key="2">
    <source>
        <dbReference type="Pfam" id="PF07727"/>
    </source>
</evidence>
<accession>A0A5A7T6C7</accession>
<reference evidence="3 4" key="1">
    <citation type="submission" date="2019-08" db="EMBL/GenBank/DDBJ databases">
        <title>Draft genome sequences of two oriental melons (Cucumis melo L. var makuwa).</title>
        <authorList>
            <person name="Kwon S.-Y."/>
        </authorList>
    </citation>
    <scope>NUCLEOTIDE SEQUENCE [LARGE SCALE GENOMIC DNA]</scope>
    <source>
        <strain evidence="4">cv. SW 3</strain>
        <tissue evidence="3">Leaf</tissue>
    </source>
</reference>
<dbReference type="PANTHER" id="PTHR11439:SF496">
    <property type="entry name" value="RNA-DIRECTED DNA POLYMERASE"/>
    <property type="match status" value="1"/>
</dbReference>
<dbReference type="PANTHER" id="PTHR11439">
    <property type="entry name" value="GAG-POL-RELATED RETROTRANSPOSON"/>
    <property type="match status" value="1"/>
</dbReference>
<organism evidence="3 4">
    <name type="scientific">Cucumis melo var. makuwa</name>
    <name type="common">Oriental melon</name>
    <dbReference type="NCBI Taxonomy" id="1194695"/>
    <lineage>
        <taxon>Eukaryota</taxon>
        <taxon>Viridiplantae</taxon>
        <taxon>Streptophyta</taxon>
        <taxon>Embryophyta</taxon>
        <taxon>Tracheophyta</taxon>
        <taxon>Spermatophyta</taxon>
        <taxon>Magnoliopsida</taxon>
        <taxon>eudicotyledons</taxon>
        <taxon>Gunneridae</taxon>
        <taxon>Pentapetalae</taxon>
        <taxon>rosids</taxon>
        <taxon>fabids</taxon>
        <taxon>Cucurbitales</taxon>
        <taxon>Cucurbitaceae</taxon>
        <taxon>Benincaseae</taxon>
        <taxon>Cucumis</taxon>
    </lineage>
</organism>
<dbReference type="OrthoDB" id="418757at2759"/>
<proteinExistence type="predicted"/>
<dbReference type="Proteomes" id="UP000321393">
    <property type="component" value="Unassembled WGS sequence"/>
</dbReference>
<dbReference type="CDD" id="cd09272">
    <property type="entry name" value="RNase_HI_RT_Ty1"/>
    <property type="match status" value="1"/>
</dbReference>
<evidence type="ECO:0000256" key="1">
    <source>
        <dbReference type="SAM" id="MobiDB-lite"/>
    </source>
</evidence>
<comment type="caution">
    <text evidence="3">The sequence shown here is derived from an EMBL/GenBank/DDBJ whole genome shotgun (WGS) entry which is preliminary data.</text>
</comment>